<name>A0A0D0CW14_9AGAM</name>
<sequence>MFQESGVMNSEVVGKRRKAELVFQFRSSLYFVTGNLSVNKDMTEENTLV</sequence>
<reference evidence="2" key="2">
    <citation type="submission" date="2015-01" db="EMBL/GenBank/DDBJ databases">
        <title>Evolutionary Origins and Diversification of the Mycorrhizal Mutualists.</title>
        <authorList>
            <consortium name="DOE Joint Genome Institute"/>
            <consortium name="Mycorrhizal Genomics Consortium"/>
            <person name="Kohler A."/>
            <person name="Kuo A."/>
            <person name="Nagy L.G."/>
            <person name="Floudas D."/>
            <person name="Copeland A."/>
            <person name="Barry K.W."/>
            <person name="Cichocki N."/>
            <person name="Veneault-Fourrey C."/>
            <person name="LaButti K."/>
            <person name="Lindquist E.A."/>
            <person name="Lipzen A."/>
            <person name="Lundell T."/>
            <person name="Morin E."/>
            <person name="Murat C."/>
            <person name="Riley R."/>
            <person name="Ohm R."/>
            <person name="Sun H."/>
            <person name="Tunlid A."/>
            <person name="Henrissat B."/>
            <person name="Grigoriev I.V."/>
            <person name="Hibbett D.S."/>
            <person name="Martin F."/>
        </authorList>
    </citation>
    <scope>NUCLEOTIDE SEQUENCE [LARGE SCALE GENOMIC DNA]</scope>
    <source>
        <strain evidence="2">Ve08.2h10</strain>
    </source>
</reference>
<proteinExistence type="predicted"/>
<dbReference type="InParanoid" id="A0A0D0CW14"/>
<evidence type="ECO:0000313" key="1">
    <source>
        <dbReference type="EMBL" id="KIK75281.1"/>
    </source>
</evidence>
<gene>
    <name evidence="1" type="ORF">PAXRUDRAFT_19132</name>
</gene>
<keyword evidence="2" id="KW-1185">Reference proteome</keyword>
<dbReference type="Proteomes" id="UP000054538">
    <property type="component" value="Unassembled WGS sequence"/>
</dbReference>
<protein>
    <submittedName>
        <fullName evidence="1">Uncharacterized protein</fullName>
    </submittedName>
</protein>
<evidence type="ECO:0000313" key="2">
    <source>
        <dbReference type="Proteomes" id="UP000054538"/>
    </source>
</evidence>
<reference evidence="1 2" key="1">
    <citation type="submission" date="2014-04" db="EMBL/GenBank/DDBJ databases">
        <authorList>
            <consortium name="DOE Joint Genome Institute"/>
            <person name="Kuo A."/>
            <person name="Kohler A."/>
            <person name="Jargeat P."/>
            <person name="Nagy L.G."/>
            <person name="Floudas D."/>
            <person name="Copeland A."/>
            <person name="Barry K.W."/>
            <person name="Cichocki N."/>
            <person name="Veneault-Fourrey C."/>
            <person name="LaButti K."/>
            <person name="Lindquist E.A."/>
            <person name="Lipzen A."/>
            <person name="Lundell T."/>
            <person name="Morin E."/>
            <person name="Murat C."/>
            <person name="Sun H."/>
            <person name="Tunlid A."/>
            <person name="Henrissat B."/>
            <person name="Grigoriev I.V."/>
            <person name="Hibbett D.S."/>
            <person name="Martin F."/>
            <person name="Nordberg H.P."/>
            <person name="Cantor M.N."/>
            <person name="Hua S.X."/>
        </authorList>
    </citation>
    <scope>NUCLEOTIDE SEQUENCE [LARGE SCALE GENOMIC DNA]</scope>
    <source>
        <strain evidence="1 2">Ve08.2h10</strain>
    </source>
</reference>
<organism evidence="1 2">
    <name type="scientific">Paxillus rubicundulus Ve08.2h10</name>
    <dbReference type="NCBI Taxonomy" id="930991"/>
    <lineage>
        <taxon>Eukaryota</taxon>
        <taxon>Fungi</taxon>
        <taxon>Dikarya</taxon>
        <taxon>Basidiomycota</taxon>
        <taxon>Agaricomycotina</taxon>
        <taxon>Agaricomycetes</taxon>
        <taxon>Agaricomycetidae</taxon>
        <taxon>Boletales</taxon>
        <taxon>Paxilineae</taxon>
        <taxon>Paxillaceae</taxon>
        <taxon>Paxillus</taxon>
    </lineage>
</organism>
<accession>A0A0D0CW14</accession>
<dbReference type="HOGENOM" id="CLU_3143550_0_0_1"/>
<dbReference type="AlphaFoldDB" id="A0A0D0CW14"/>
<dbReference type="EMBL" id="KN828221">
    <property type="protein sequence ID" value="KIK75281.1"/>
    <property type="molecule type" value="Genomic_DNA"/>
</dbReference>